<dbReference type="PANTHER" id="PTHR13833:SF71">
    <property type="entry name" value="NHL DOMAIN-CONTAINING PROTEIN"/>
    <property type="match status" value="1"/>
</dbReference>
<evidence type="ECO:0000259" key="5">
    <source>
        <dbReference type="Pfam" id="PF18962"/>
    </source>
</evidence>
<dbReference type="InterPro" id="IPR013783">
    <property type="entry name" value="Ig-like_fold"/>
</dbReference>
<dbReference type="Pfam" id="PF01436">
    <property type="entry name" value="NHL"/>
    <property type="match status" value="1"/>
</dbReference>
<dbReference type="OrthoDB" id="641420at2"/>
<evidence type="ECO:0000313" key="7">
    <source>
        <dbReference type="Proteomes" id="UP000321362"/>
    </source>
</evidence>
<feature type="chain" id="PRO_5022683827" evidence="3">
    <location>
        <begin position="22"/>
        <end position="910"/>
    </location>
</feature>
<keyword evidence="1" id="KW-0677">Repeat</keyword>
<gene>
    <name evidence="6" type="ORF">FSB76_22055</name>
</gene>
<evidence type="ECO:0000313" key="6">
    <source>
        <dbReference type="EMBL" id="QEC78501.1"/>
    </source>
</evidence>
<dbReference type="InterPro" id="IPR041286">
    <property type="entry name" value="MBG_2"/>
</dbReference>
<dbReference type="SUPFAM" id="SSF101898">
    <property type="entry name" value="NHL repeat"/>
    <property type="match status" value="1"/>
</dbReference>
<feature type="domain" description="Secretion system C-terminal sorting" evidence="5">
    <location>
        <begin position="835"/>
        <end position="907"/>
    </location>
</feature>
<reference evidence="6 7" key="1">
    <citation type="journal article" date="2013" name="J. Microbiol.">
        <title>Mucilaginibacter ginsenosidivorax sp. nov., with ginsenoside converting activity isolated from sediment.</title>
        <authorList>
            <person name="Kim J.K."/>
            <person name="Choi T.E."/>
            <person name="Liu Q.M."/>
            <person name="Park H.Y."/>
            <person name="Yi T.H."/>
            <person name="Yoon M.H."/>
            <person name="Kim S.C."/>
            <person name="Im W.T."/>
        </authorList>
    </citation>
    <scope>NUCLEOTIDE SEQUENCE [LARGE SCALE GENOMIC DNA]</scope>
    <source>
        <strain evidence="6 7">KHI28</strain>
    </source>
</reference>
<dbReference type="InterPro" id="IPR001258">
    <property type="entry name" value="NHL_repeat"/>
</dbReference>
<organism evidence="6 7">
    <name type="scientific">Mucilaginibacter ginsenosidivorax</name>
    <dbReference type="NCBI Taxonomy" id="862126"/>
    <lineage>
        <taxon>Bacteria</taxon>
        <taxon>Pseudomonadati</taxon>
        <taxon>Bacteroidota</taxon>
        <taxon>Sphingobacteriia</taxon>
        <taxon>Sphingobacteriales</taxon>
        <taxon>Sphingobacteriaceae</taxon>
        <taxon>Mucilaginibacter</taxon>
    </lineage>
</organism>
<evidence type="ECO:0000256" key="1">
    <source>
        <dbReference type="ARBA" id="ARBA00022737"/>
    </source>
</evidence>
<evidence type="ECO:0000256" key="2">
    <source>
        <dbReference type="PROSITE-ProRule" id="PRU00504"/>
    </source>
</evidence>
<dbReference type="PANTHER" id="PTHR13833">
    <property type="match status" value="1"/>
</dbReference>
<feature type="signal peptide" evidence="3">
    <location>
        <begin position="1"/>
        <end position="21"/>
    </location>
</feature>
<dbReference type="Gene3D" id="2.120.10.30">
    <property type="entry name" value="TolB, C-terminal domain"/>
    <property type="match status" value="2"/>
</dbReference>
<dbReference type="Pfam" id="PF18676">
    <property type="entry name" value="MBG_2"/>
    <property type="match status" value="1"/>
</dbReference>
<dbReference type="Pfam" id="PF18962">
    <property type="entry name" value="Por_Secre_tail"/>
    <property type="match status" value="1"/>
</dbReference>
<dbReference type="PROSITE" id="PS51125">
    <property type="entry name" value="NHL"/>
    <property type="match status" value="1"/>
</dbReference>
<dbReference type="RefSeq" id="WP_147057197.1">
    <property type="nucleotide sequence ID" value="NZ_CP042437.1"/>
</dbReference>
<dbReference type="Gene3D" id="2.40.10.500">
    <property type="match status" value="1"/>
</dbReference>
<dbReference type="KEGG" id="mgk:FSB76_22055"/>
<dbReference type="InterPro" id="IPR011042">
    <property type="entry name" value="6-blade_b-propeller_TolB-like"/>
</dbReference>
<protein>
    <submittedName>
        <fullName evidence="6">T9SS type A sorting domain-containing protein</fullName>
    </submittedName>
</protein>
<evidence type="ECO:0000259" key="4">
    <source>
        <dbReference type="Pfam" id="PF18676"/>
    </source>
</evidence>
<dbReference type="AlphaFoldDB" id="A0A5B8W3X5"/>
<dbReference type="Gene3D" id="2.60.40.3080">
    <property type="match status" value="1"/>
</dbReference>
<proteinExistence type="predicted"/>
<name>A0A5B8W3X5_9SPHI</name>
<keyword evidence="7" id="KW-1185">Reference proteome</keyword>
<feature type="domain" description="MBG" evidence="4">
    <location>
        <begin position="517"/>
        <end position="591"/>
    </location>
</feature>
<dbReference type="EMBL" id="CP042437">
    <property type="protein sequence ID" value="QEC78501.1"/>
    <property type="molecule type" value="Genomic_DNA"/>
</dbReference>
<accession>A0A5B8W3X5</accession>
<feature type="repeat" description="NHL" evidence="2">
    <location>
        <begin position="135"/>
        <end position="165"/>
    </location>
</feature>
<dbReference type="InterPro" id="IPR026444">
    <property type="entry name" value="Secre_tail"/>
</dbReference>
<sequence>MRKFYLVITCLILFIVQNSFAQAPAISYSGAVKFTVGAKATLAAPKNTGGAIPAEIYSKVSTVAGSGYYGYKDTLAKYARFENPVSVALDSKGNMYVADANLNMIRKISAKGLVSTFAGNPKKGAKNGQDTAARFNYPTGVTVDKNDNVYVADFSNNMIRKITPAGLVSTFAGNVNDGNKNGNGTAASFNHPYSLVYDGKSGNIIVADTYNNMIRWITPSGDVSTIAGTGAPGRTDGFGSKATFKIPYSVAVDKNGIAYVADQGNNCIRQVYTAANGPGFVNTFTDTTYISPYGITVDNLNRVYLSTVEAYGIIQFDQAGKQIGPLPFSGGSYKTFNDATDTLSSYRGSMGLTFDGKNNLLIADQGNDRIRKVAVNGYTVNPRLPLGLSIDSAGVISGIPLSVSPAKDYTVTAYNSSGSSSAKVSIGVGIGSQTITFNKLPAVTYGAVDYSPLATSTDTVIRIRYSSSDTTVASIVKDKIHIKAAGTTTITANQDGNVNYTAAVPVSQPLTINKAVLTVAADDKIKTILKDNPALTVSYKGFVYGQDTTVILTRPSISTTATTNSAAGTYPITATGASAKNYAFNYVAGKLIVAPVPVITATGSTTIVKGGSVTLSASPSTGYTYQWAVDGKEITGATTNSYVATKTGAYTVAITANNYTTYSLYISVLTQLQLPANNFNISVVSATCKGSNNGLIHIAALQKLKYTAALTGNGLNKSYPFTDSLTVNNLSPGEYSICFSVDGEIFSQCFQVKVTEPKDLSVYSTVDPKLNNLNLQLDGGTSFRIVLNSVTYNTTQNEISLPLSAGYNKLSITTDNLCQGVIEKVIIVADKVVPFPNPFQNVLNVNIGNQTINNVGVNVINTMSGKTVLNSKYTNQSGVMQLDMSALPNGVYYLTLNLDNNKSGYKIVKK</sequence>
<dbReference type="Gene3D" id="2.60.40.10">
    <property type="entry name" value="Immunoglobulins"/>
    <property type="match status" value="1"/>
</dbReference>
<dbReference type="Proteomes" id="UP000321362">
    <property type="component" value="Chromosome"/>
</dbReference>
<keyword evidence="3" id="KW-0732">Signal</keyword>
<dbReference type="Gene3D" id="3.30.160.710">
    <property type="match status" value="1"/>
</dbReference>
<dbReference type="NCBIfam" id="TIGR04183">
    <property type="entry name" value="Por_Secre_tail"/>
    <property type="match status" value="1"/>
</dbReference>
<evidence type="ECO:0000256" key="3">
    <source>
        <dbReference type="SAM" id="SignalP"/>
    </source>
</evidence>